<proteinExistence type="inferred from homology"/>
<feature type="compositionally biased region" description="Basic residues" evidence="9">
    <location>
        <begin position="247"/>
        <end position="256"/>
    </location>
</feature>
<evidence type="ECO:0000256" key="3">
    <source>
        <dbReference type="ARBA" id="ARBA00022552"/>
    </source>
</evidence>
<keyword evidence="6 8" id="KW-0949">S-adenosyl-L-methionine</keyword>
<evidence type="ECO:0000256" key="6">
    <source>
        <dbReference type="ARBA" id="ARBA00022691"/>
    </source>
</evidence>
<evidence type="ECO:0000256" key="2">
    <source>
        <dbReference type="ARBA" id="ARBA00006301"/>
    </source>
</evidence>
<gene>
    <name evidence="10" type="ORF">Vbra_6005</name>
</gene>
<evidence type="ECO:0000313" key="11">
    <source>
        <dbReference type="Proteomes" id="UP000041254"/>
    </source>
</evidence>
<evidence type="ECO:0000313" key="10">
    <source>
        <dbReference type="EMBL" id="CEM19952.1"/>
    </source>
</evidence>
<dbReference type="GO" id="GO:0006364">
    <property type="term" value="P:rRNA processing"/>
    <property type="evidence" value="ECO:0007669"/>
    <property type="project" value="UniProtKB-UniRule"/>
</dbReference>
<feature type="region of interest" description="Disordered" evidence="9">
    <location>
        <begin position="233"/>
        <end position="316"/>
    </location>
</feature>
<feature type="compositionally biased region" description="Basic and acidic residues" evidence="9">
    <location>
        <begin position="261"/>
        <end position="271"/>
    </location>
</feature>
<dbReference type="VEuPathDB" id="CryptoDB:Vbra_6005"/>
<evidence type="ECO:0000256" key="9">
    <source>
        <dbReference type="SAM" id="MobiDB-lite"/>
    </source>
</evidence>
<dbReference type="STRING" id="1169540.A0A0G4FXF7"/>
<evidence type="ECO:0000256" key="5">
    <source>
        <dbReference type="ARBA" id="ARBA00022679"/>
    </source>
</evidence>
<keyword evidence="5 8" id="KW-0808">Transferase</keyword>
<dbReference type="Proteomes" id="UP000041254">
    <property type="component" value="Unassembled WGS sequence"/>
</dbReference>
<protein>
    <recommendedName>
        <fullName evidence="8">Ribosomal RNA-processing protein 8</fullName>
        <ecNumber evidence="8">2.1.1.-</ecNumber>
    </recommendedName>
</protein>
<name>A0A0G4FXF7_VITBC</name>
<evidence type="ECO:0000256" key="4">
    <source>
        <dbReference type="ARBA" id="ARBA00022603"/>
    </source>
</evidence>
<dbReference type="FunCoup" id="A0A0G4FXF7">
    <property type="interactions" value="83"/>
</dbReference>
<evidence type="ECO:0000256" key="7">
    <source>
        <dbReference type="ARBA" id="ARBA00023242"/>
    </source>
</evidence>
<dbReference type="PANTHER" id="PTHR12787:SF0">
    <property type="entry name" value="RIBOSOMAL RNA-PROCESSING PROTEIN 8"/>
    <property type="match status" value="1"/>
</dbReference>
<comment type="similarity">
    <text evidence="2 8">Belongs to the methyltransferase superfamily. RRP8 family.</text>
</comment>
<dbReference type="Gene3D" id="3.40.50.150">
    <property type="entry name" value="Vaccinia Virus protein VP39"/>
    <property type="match status" value="1"/>
</dbReference>
<comment type="subcellular location">
    <subcellularLocation>
        <location evidence="1 8">Nucleus</location>
        <location evidence="1 8">Nucleolus</location>
    </subcellularLocation>
</comment>
<dbReference type="PANTHER" id="PTHR12787">
    <property type="entry name" value="RIBOSOMAL RNA-PROCESSING PROTEIN 8"/>
    <property type="match status" value="1"/>
</dbReference>
<dbReference type="SUPFAM" id="SSF53335">
    <property type="entry name" value="S-adenosyl-L-methionine-dependent methyltransferases"/>
    <property type="match status" value="1"/>
</dbReference>
<dbReference type="EMBL" id="CDMY01000520">
    <property type="protein sequence ID" value="CEM19952.1"/>
    <property type="molecule type" value="Genomic_DNA"/>
</dbReference>
<evidence type="ECO:0000256" key="1">
    <source>
        <dbReference type="ARBA" id="ARBA00004604"/>
    </source>
</evidence>
<keyword evidence="11" id="KW-1185">Reference proteome</keyword>
<dbReference type="EC" id="2.1.1.-" evidence="8"/>
<dbReference type="Pfam" id="PF05148">
    <property type="entry name" value="Methyltransf_8"/>
    <property type="match status" value="1"/>
</dbReference>
<dbReference type="PhylomeDB" id="A0A0G4FXF7"/>
<organism evidence="10 11">
    <name type="scientific">Vitrella brassicaformis (strain CCMP3155)</name>
    <dbReference type="NCBI Taxonomy" id="1169540"/>
    <lineage>
        <taxon>Eukaryota</taxon>
        <taxon>Sar</taxon>
        <taxon>Alveolata</taxon>
        <taxon>Colpodellida</taxon>
        <taxon>Vitrellaceae</taxon>
        <taxon>Vitrella</taxon>
    </lineage>
</organism>
<keyword evidence="7 8" id="KW-0539">Nucleus</keyword>
<dbReference type="InterPro" id="IPR042036">
    <property type="entry name" value="RRP8_N"/>
</dbReference>
<feature type="region of interest" description="Disordered" evidence="9">
    <location>
        <begin position="1"/>
        <end position="33"/>
    </location>
</feature>
<dbReference type="InterPro" id="IPR007823">
    <property type="entry name" value="RRP8"/>
</dbReference>
<dbReference type="GO" id="GO:0008168">
    <property type="term" value="F:methyltransferase activity"/>
    <property type="evidence" value="ECO:0007669"/>
    <property type="project" value="UniProtKB-KW"/>
</dbReference>
<evidence type="ECO:0000256" key="8">
    <source>
        <dbReference type="RuleBase" id="RU365074"/>
    </source>
</evidence>
<dbReference type="Gene3D" id="1.10.10.2150">
    <property type="entry name" value="Ribosomal RNA-processing protein 8, N-terminal domain"/>
    <property type="match status" value="1"/>
</dbReference>
<dbReference type="CDD" id="cd02440">
    <property type="entry name" value="AdoMet_MTases"/>
    <property type="match status" value="1"/>
</dbReference>
<dbReference type="AlphaFoldDB" id="A0A0G4FXF7"/>
<dbReference type="InParanoid" id="A0A0G4FXF7"/>
<accession>A0A0G4FXF7</accession>
<keyword evidence="4 8" id="KW-0489">Methyltransferase</keyword>
<dbReference type="OrthoDB" id="10258825at2759"/>
<dbReference type="GO" id="GO:0005730">
    <property type="term" value="C:nucleolus"/>
    <property type="evidence" value="ECO:0007669"/>
    <property type="project" value="UniProtKB-SubCell"/>
</dbReference>
<comment type="function">
    <text evidence="8">Probable methyltransferase required to silence rDNA.</text>
</comment>
<dbReference type="GO" id="GO:0032259">
    <property type="term" value="P:methylation"/>
    <property type="evidence" value="ECO:0007669"/>
    <property type="project" value="UniProtKB-KW"/>
</dbReference>
<dbReference type="InterPro" id="IPR029063">
    <property type="entry name" value="SAM-dependent_MTases_sf"/>
</dbReference>
<reference evidence="10 11" key="1">
    <citation type="submission" date="2014-11" db="EMBL/GenBank/DDBJ databases">
        <authorList>
            <person name="Zhu J."/>
            <person name="Qi W."/>
            <person name="Song R."/>
        </authorList>
    </citation>
    <scope>NUCLEOTIDE SEQUENCE [LARGE SCALE GENOMIC DNA]</scope>
</reference>
<keyword evidence="3 8" id="KW-0698">rRNA processing</keyword>
<sequence length="331" mass="37392">MLNFRRGRGRGAAAAGGRSHKDHESKGNPLSSFQRQAQERLKGGRFRHLNEKLYTDSSAESFMAFQQDPSLFDKYHDGYRRQVLQWPINPLDKMMEYVRKLPAHYTVGDFGCGEAKIAQTFPDRSIHSFDLVAANPHITACNIAHVPLADGSLDVAIFCLSLMGSDWPSFIREAYRCLKDKGVLRIAEVLSRFQDVDKFVESIETIGFRCTHREVLNSFFILLAFRKASTDRRLPQHSAKGQQSATKSKKKRKQHQQQRSESTDGHEDKRLRIMQRLIGKKRSVPDDVAAAGESAAERGSSRVSKKRKVVGVSESQGVDASLLGHCKYKKR</sequence>
<dbReference type="FunFam" id="1.10.10.2150:FF:000001">
    <property type="entry name" value="Ribosomal RNA-processing protein 8"/>
    <property type="match status" value="1"/>
</dbReference>